<dbReference type="HOGENOM" id="CLU_2577100_0_0_1"/>
<dbReference type="Proteomes" id="UP000008694">
    <property type="component" value="Unassembled WGS sequence"/>
</dbReference>
<reference evidence="2" key="1">
    <citation type="journal article" date="2011" name="Nat. Genet.">
        <title>The Arabidopsis lyrata genome sequence and the basis of rapid genome size change.</title>
        <authorList>
            <person name="Hu T.T."/>
            <person name="Pattyn P."/>
            <person name="Bakker E.G."/>
            <person name="Cao J."/>
            <person name="Cheng J.-F."/>
            <person name="Clark R.M."/>
            <person name="Fahlgren N."/>
            <person name="Fawcett J.A."/>
            <person name="Grimwood J."/>
            <person name="Gundlach H."/>
            <person name="Haberer G."/>
            <person name="Hollister J.D."/>
            <person name="Ossowski S."/>
            <person name="Ottilar R.P."/>
            <person name="Salamov A.A."/>
            <person name="Schneeberger K."/>
            <person name="Spannagl M."/>
            <person name="Wang X."/>
            <person name="Yang L."/>
            <person name="Nasrallah M.E."/>
            <person name="Bergelson J."/>
            <person name="Carrington J.C."/>
            <person name="Gaut B.S."/>
            <person name="Schmutz J."/>
            <person name="Mayer K.F.X."/>
            <person name="Van de Peer Y."/>
            <person name="Grigoriev I.V."/>
            <person name="Nordborg M."/>
            <person name="Weigel D."/>
            <person name="Guo Y.-L."/>
        </authorList>
    </citation>
    <scope>NUCLEOTIDE SEQUENCE [LARGE SCALE GENOMIC DNA]</scope>
    <source>
        <strain evidence="2">cv. MN47</strain>
    </source>
</reference>
<sequence length="81" mass="9328">MRSRVVRILFLMPSHSTPYYSTLHSNIPMQFLDYMPSEDKGEFDESDQFLMDLIGFASKLARNWSALPSHIVLFASEATKL</sequence>
<protein>
    <submittedName>
        <fullName evidence="1">Uncharacterized protein</fullName>
    </submittedName>
</protein>
<dbReference type="EMBL" id="GL348713">
    <property type="protein sequence ID" value="EFH68597.1"/>
    <property type="molecule type" value="Genomic_DNA"/>
</dbReference>
<dbReference type="STRING" id="81972.D7KG27"/>
<accession>D7KG27</accession>
<gene>
    <name evidence="1" type="ORF">ARALYDRAFT_887839</name>
</gene>
<evidence type="ECO:0000313" key="2">
    <source>
        <dbReference type="Proteomes" id="UP000008694"/>
    </source>
</evidence>
<organism evidence="2">
    <name type="scientific">Arabidopsis lyrata subsp. lyrata</name>
    <name type="common">Lyre-leaved rock-cress</name>
    <dbReference type="NCBI Taxonomy" id="81972"/>
    <lineage>
        <taxon>Eukaryota</taxon>
        <taxon>Viridiplantae</taxon>
        <taxon>Streptophyta</taxon>
        <taxon>Embryophyta</taxon>
        <taxon>Tracheophyta</taxon>
        <taxon>Spermatophyta</taxon>
        <taxon>Magnoliopsida</taxon>
        <taxon>eudicotyledons</taxon>
        <taxon>Gunneridae</taxon>
        <taxon>Pentapetalae</taxon>
        <taxon>rosids</taxon>
        <taxon>malvids</taxon>
        <taxon>Brassicales</taxon>
        <taxon>Brassicaceae</taxon>
        <taxon>Camelineae</taxon>
        <taxon>Arabidopsis</taxon>
    </lineage>
</organism>
<dbReference type="Gramene" id="scaffold_100633.1">
    <property type="protein sequence ID" value="scaffold_100633.1"/>
    <property type="gene ID" value="scaffold_100633.1"/>
</dbReference>
<dbReference type="eggNOG" id="KOG1771">
    <property type="taxonomic scope" value="Eukaryota"/>
</dbReference>
<proteinExistence type="predicted"/>
<name>D7KG27_ARALL</name>
<keyword evidence="2" id="KW-1185">Reference proteome</keyword>
<dbReference type="AlphaFoldDB" id="D7KG27"/>
<evidence type="ECO:0000313" key="1">
    <source>
        <dbReference type="EMBL" id="EFH68597.1"/>
    </source>
</evidence>